<evidence type="ECO:0000256" key="1">
    <source>
        <dbReference type="ARBA" id="ARBA00004123"/>
    </source>
</evidence>
<keyword evidence="6" id="KW-1185">Reference proteome</keyword>
<organism evidence="5 6">
    <name type="scientific">Phyllotreta striolata</name>
    <name type="common">Striped flea beetle</name>
    <name type="synonym">Crioceris striolata</name>
    <dbReference type="NCBI Taxonomy" id="444603"/>
    <lineage>
        <taxon>Eukaryota</taxon>
        <taxon>Metazoa</taxon>
        <taxon>Ecdysozoa</taxon>
        <taxon>Arthropoda</taxon>
        <taxon>Hexapoda</taxon>
        <taxon>Insecta</taxon>
        <taxon>Pterygota</taxon>
        <taxon>Neoptera</taxon>
        <taxon>Endopterygota</taxon>
        <taxon>Coleoptera</taxon>
        <taxon>Polyphaga</taxon>
        <taxon>Cucujiformia</taxon>
        <taxon>Chrysomeloidea</taxon>
        <taxon>Chrysomelidae</taxon>
        <taxon>Galerucinae</taxon>
        <taxon>Alticini</taxon>
        <taxon>Phyllotreta</taxon>
    </lineage>
</organism>
<protein>
    <recommendedName>
        <fullName evidence="7">Nuclear pore complex protein Nup205</fullName>
    </recommendedName>
</protein>
<evidence type="ECO:0008006" key="7">
    <source>
        <dbReference type="Google" id="ProtNLM"/>
    </source>
</evidence>
<evidence type="ECO:0000256" key="3">
    <source>
        <dbReference type="ARBA" id="ARBA00022448"/>
    </source>
</evidence>
<keyword evidence="4" id="KW-0539">Nucleus</keyword>
<dbReference type="Pfam" id="PF11894">
    <property type="entry name" value="Nup192"/>
    <property type="match status" value="1"/>
</dbReference>
<evidence type="ECO:0000256" key="4">
    <source>
        <dbReference type="ARBA" id="ARBA00023242"/>
    </source>
</evidence>
<keyword evidence="3" id="KW-0813">Transport</keyword>
<name>A0A9P0DR31_PHYSR</name>
<dbReference type="PANTHER" id="PTHR31344">
    <property type="entry name" value="NUCLEAR PORE COMPLEX PROTEIN NUP205"/>
    <property type="match status" value="1"/>
</dbReference>
<dbReference type="GO" id="GO:0017056">
    <property type="term" value="F:structural constituent of nuclear pore"/>
    <property type="evidence" value="ECO:0007669"/>
    <property type="project" value="TreeGrafter"/>
</dbReference>
<dbReference type="InterPro" id="IPR021827">
    <property type="entry name" value="Nup186/Nup192/Nup205"/>
</dbReference>
<comment type="similarity">
    <text evidence="2">Belongs to the NUP186/NUP192/NUP205 family.</text>
</comment>
<evidence type="ECO:0000256" key="2">
    <source>
        <dbReference type="ARBA" id="ARBA00005892"/>
    </source>
</evidence>
<sequence>MNEGITLDKTEDLWKPYKDLRNTICRYFNQASDELNTTEFETALRRHKQNFISLLQNPPKNPKAREALKQAMVDGISVRGIGHQIITKELYQESIILSDMFHLNELVALDLLCTAQIQMSFYPSLPRGLVAVLLYYDGRKALVNSLLYLVQARSGVQWTINLNPNVIAYITDYTNQLLEAGLFNKIFDLLRSLDLSKELEILHANLAIGGPKHRRQVVDLFESIKRMLAEIVFLWATQSGLPKTVTISLVNHLRDCKIEEEASGKVDDVNMYLEMAFLAALDISVLYSREDGEAAVQSLPIFSDSSFIPSIVEEFSLSKSKWLCEGLQALSMFGVAICLSTLRDIPQSFRYQEAINKEDALVDAAIEMNVFTFLHNVFLENKTLYKEEFLYKRMHNLIAAFIFSMYPKVKDMKMKADEIGRTMQVYIREGLEVSANLPRHFEYLLLTVGKIYANDTLKADYMLNYWSPIEINANQQSSVRAAPRCVSLFKFIRMAGEVIPSTLFVPYVTMLSGLSSSQQTARHCFNMLKQVGSHVSANLSWDHFFMSFSQYYNSLRQEVPVQADTVYMSRPTYHKAVTQQELEGLHAVLLLIRTIAEHDEFSRLAFCEHPGWSPLTNLLGLICCSVPIPLKADLLLTLAALCKSSENASQMWENLEASQILVTVPSTSSYAPRGIQTELEEIESRLEEYPLTKAILKLLDELTNFGIPRTLGAGPREPGFEPYLSFIINSVFLKHHSRSYRNVSDKWEIALLCTKLFEKFLNQYDPSPGEFNNNKNEPGYHLMLQLNSKSELFRAITNLIYEGNRVFETYVTYSGENIIRASVLSALKIVRRVLVLQPKFFSLVVSSSSTMLTSMSKLLFSINAVTNKPDHCVNIMKYVIYQQSMPEHSYVAVKIMNHITGSCVMHKHFMNILLSTDDCTEIMNGFVKCLDASSSSDDECADLVEKTKKEILKLLKQCLTYNPPNLSLFLLGFDLKRDVSKTEFQYPGVLGFPRTCFHSVLWMMDNNTFETPSNSLLESAYHLLYLLASDSKTSGPILRFIRQDKTFYRDRLTETRNKLDRGGSAEFGQLTWLLKVLAIELKVLSQLKQVSYLKQLTNFLVNLPPDESSVNRDMFAMVQVLDRKFTDNLKMDNFLTDLIKHFELNAPAVEMPQWEYFNNNVLNDILKSCRQDDGLIDLKKLHQILYDELKTLQGTSVMGQIQAITQEIQKVLRYALKLNERNETCAIITRFTDSWRQITEVLLISTPPEILSTTEQQIVSIALLRSLLKNVTKSELLPEVCRLLSGCVVILTDNLNKCYSREKKIERFSKDKDKEMFVDVLKLYYTTLKEILENLISWIVTSDVVNCKLRVNLYTALVSFLQLTCEDKNLFVNSIVHVMPTEVLNTFGDKLIEIICQDCIGGPEICKILAMSCFTHLTVLTGHVQCTLLLSGRGYLKHIIQSIADSEDDLKNILDPRGVDIKPLYLYTAKMLLLTRLAGNKMGSELLLEQKLLTVFSNMTVFTYHPEISKIWDSDGILEEFLPPAEKIYLEIWLPTLHICNAVLTTLGTENQSAVAQIMYFLLSHVEVVELILRSGCVEIAPMSLKELALLTSILARTTNTHLLDNRSQLHRIHKLMLSLLPKFILTEGTVRNLTGSLSNLKYQTSDRLLYVMQIISNLLSYSKNVCSNSNPLTDDAWVVFYPTLNDPLLSNVGYRNLSNTNELEPSLGVVVQQLISTVNFHREEKVVCNLLKRKLDEVPDMNSADLMQFVDDVEEIADLNAKKEKAFVAISESLDKKTKVIDYCCFVIECSLYLIWSHLDFYMLKAIPKVKSFEYSAMHPGLKSDGTLASASEATWKVSTDTISNLKQGLVSLFNDSFTKQLLETTHDRSTSDKGFIEALLRKIKRLVQFVPVK</sequence>
<evidence type="ECO:0000313" key="6">
    <source>
        <dbReference type="Proteomes" id="UP001153712"/>
    </source>
</evidence>
<dbReference type="GO" id="GO:0044611">
    <property type="term" value="C:nuclear pore inner ring"/>
    <property type="evidence" value="ECO:0007669"/>
    <property type="project" value="TreeGrafter"/>
</dbReference>
<dbReference type="PANTHER" id="PTHR31344:SF0">
    <property type="entry name" value="NUCLEAR PORE COMPLEX PROTEIN NUP205"/>
    <property type="match status" value="1"/>
</dbReference>
<reference evidence="5" key="1">
    <citation type="submission" date="2022-01" db="EMBL/GenBank/DDBJ databases">
        <authorList>
            <person name="King R."/>
        </authorList>
    </citation>
    <scope>NUCLEOTIDE SEQUENCE</scope>
</reference>
<comment type="subcellular location">
    <subcellularLocation>
        <location evidence="1">Nucleus</location>
    </subcellularLocation>
</comment>
<dbReference type="Proteomes" id="UP001153712">
    <property type="component" value="Chromosome 2"/>
</dbReference>
<gene>
    <name evidence="5" type="ORF">PHYEVI_LOCUS5302</name>
</gene>
<dbReference type="OrthoDB" id="2019644at2759"/>
<proteinExistence type="inferred from homology"/>
<dbReference type="EMBL" id="OU900095">
    <property type="protein sequence ID" value="CAH1168718.1"/>
    <property type="molecule type" value="Genomic_DNA"/>
</dbReference>
<dbReference type="GO" id="GO:0006999">
    <property type="term" value="P:nuclear pore organization"/>
    <property type="evidence" value="ECO:0007669"/>
    <property type="project" value="TreeGrafter"/>
</dbReference>
<evidence type="ECO:0000313" key="5">
    <source>
        <dbReference type="EMBL" id="CAH1168718.1"/>
    </source>
</evidence>
<accession>A0A9P0DR31</accession>